<protein>
    <submittedName>
        <fullName evidence="2">Uncharacterized protein</fullName>
    </submittedName>
</protein>
<keyword evidence="3" id="KW-1185">Reference proteome</keyword>
<comment type="caution">
    <text evidence="2">The sequence shown here is derived from an EMBL/GenBank/DDBJ whole genome shotgun (WGS) entry which is preliminary data.</text>
</comment>
<evidence type="ECO:0000313" key="2">
    <source>
        <dbReference type="EMBL" id="KAI1700881.1"/>
    </source>
</evidence>
<accession>A0AAD4MT51</accession>
<reference evidence="2" key="1">
    <citation type="submission" date="2022-01" db="EMBL/GenBank/DDBJ databases">
        <title>Genome Sequence Resource for Two Populations of Ditylenchus destructor, the Migratory Endoparasitic Phytonematode.</title>
        <authorList>
            <person name="Zhang H."/>
            <person name="Lin R."/>
            <person name="Xie B."/>
        </authorList>
    </citation>
    <scope>NUCLEOTIDE SEQUENCE</scope>
    <source>
        <strain evidence="2">BazhouSP</strain>
    </source>
</reference>
<evidence type="ECO:0000313" key="3">
    <source>
        <dbReference type="Proteomes" id="UP001201812"/>
    </source>
</evidence>
<sequence>MNDNSLRIPNNSITITPKRAHLNKHRIEIKKKSMSHTEVCQLDGQSSSRNKREMESRQSVQLSSAMRSAA</sequence>
<dbReference type="EMBL" id="JAKKPZ010000132">
    <property type="protein sequence ID" value="KAI1700881.1"/>
    <property type="molecule type" value="Genomic_DNA"/>
</dbReference>
<gene>
    <name evidence="2" type="ORF">DdX_16444</name>
</gene>
<proteinExistence type="predicted"/>
<dbReference type="AlphaFoldDB" id="A0AAD4MT51"/>
<organism evidence="2 3">
    <name type="scientific">Ditylenchus destructor</name>
    <dbReference type="NCBI Taxonomy" id="166010"/>
    <lineage>
        <taxon>Eukaryota</taxon>
        <taxon>Metazoa</taxon>
        <taxon>Ecdysozoa</taxon>
        <taxon>Nematoda</taxon>
        <taxon>Chromadorea</taxon>
        <taxon>Rhabditida</taxon>
        <taxon>Tylenchina</taxon>
        <taxon>Tylenchomorpha</taxon>
        <taxon>Sphaerularioidea</taxon>
        <taxon>Anguinidae</taxon>
        <taxon>Anguininae</taxon>
        <taxon>Ditylenchus</taxon>
    </lineage>
</organism>
<evidence type="ECO:0000256" key="1">
    <source>
        <dbReference type="SAM" id="MobiDB-lite"/>
    </source>
</evidence>
<dbReference type="Proteomes" id="UP001201812">
    <property type="component" value="Unassembled WGS sequence"/>
</dbReference>
<name>A0AAD4MT51_9BILA</name>
<feature type="compositionally biased region" description="Polar residues" evidence="1">
    <location>
        <begin position="57"/>
        <end position="70"/>
    </location>
</feature>
<feature type="region of interest" description="Disordered" evidence="1">
    <location>
        <begin position="31"/>
        <end position="70"/>
    </location>
</feature>